<reference evidence="2 3" key="1">
    <citation type="submission" date="2019-08" db="EMBL/GenBank/DDBJ databases">
        <title>In-depth cultivation of the pig gut microbiome towards novel bacterial diversity and tailored functional studies.</title>
        <authorList>
            <person name="Wylensek D."/>
            <person name="Hitch T.C.A."/>
            <person name="Clavel T."/>
        </authorList>
    </citation>
    <scope>NUCLEOTIDE SEQUENCE [LARGE SCALE GENOMIC DNA]</scope>
    <source>
        <strain evidence="2 3">WCA-383-APC-5B</strain>
    </source>
</reference>
<evidence type="ECO:0000313" key="2">
    <source>
        <dbReference type="EMBL" id="MSR91920.1"/>
    </source>
</evidence>
<dbReference type="Pfam" id="PF05598">
    <property type="entry name" value="DUF772"/>
    <property type="match status" value="1"/>
</dbReference>
<organism evidence="2 3">
    <name type="scientific">Inconstantimicrobium porci</name>
    <dbReference type="NCBI Taxonomy" id="2652291"/>
    <lineage>
        <taxon>Bacteria</taxon>
        <taxon>Bacillati</taxon>
        <taxon>Bacillota</taxon>
        <taxon>Clostridia</taxon>
        <taxon>Eubacteriales</taxon>
        <taxon>Clostridiaceae</taxon>
        <taxon>Inconstantimicrobium</taxon>
    </lineage>
</organism>
<dbReference type="AlphaFoldDB" id="A0A7X2T277"/>
<accession>A0A7X2T277</accession>
<evidence type="ECO:0000313" key="3">
    <source>
        <dbReference type="Proteomes" id="UP000460287"/>
    </source>
</evidence>
<keyword evidence="3" id="KW-1185">Reference proteome</keyword>
<sequence>MIRQELLNIIDLFTAQPIINFYENLFDNIDLSDIPEFIQSKLGPKGYSRHALIRAFIVMQCEHYREITSLVDFLHSNLKIAQLCGFDIMTQLPSYSVFERFIKDFDNNILKNLMKNQVQKLIGMDVITGEVLSVDSTPIKANTKFNNEKCFSISILNF</sequence>
<protein>
    <submittedName>
        <fullName evidence="2">Transposase</fullName>
    </submittedName>
</protein>
<dbReference type="InterPro" id="IPR008490">
    <property type="entry name" value="Transposase_InsH_N"/>
</dbReference>
<evidence type="ECO:0000259" key="1">
    <source>
        <dbReference type="Pfam" id="PF05598"/>
    </source>
</evidence>
<comment type="caution">
    <text evidence="2">The sequence shown here is derived from an EMBL/GenBank/DDBJ whole genome shotgun (WGS) entry which is preliminary data.</text>
</comment>
<name>A0A7X2T277_9CLOT</name>
<dbReference type="Proteomes" id="UP000460287">
    <property type="component" value="Unassembled WGS sequence"/>
</dbReference>
<dbReference type="EMBL" id="VULX01000018">
    <property type="protein sequence ID" value="MSR91920.1"/>
    <property type="molecule type" value="Genomic_DNA"/>
</dbReference>
<gene>
    <name evidence="2" type="ORF">FYJ33_11025</name>
</gene>
<feature type="domain" description="Transposase InsH N-terminal" evidence="1">
    <location>
        <begin position="20"/>
        <end position="103"/>
    </location>
</feature>
<dbReference type="RefSeq" id="WP_154531820.1">
    <property type="nucleotide sequence ID" value="NZ_VULX01000018.1"/>
</dbReference>
<proteinExistence type="predicted"/>